<dbReference type="GO" id="GO:0071111">
    <property type="term" value="F:cyclic-guanylate-specific phosphodiesterase activity"/>
    <property type="evidence" value="ECO:0007669"/>
    <property type="project" value="InterPro"/>
</dbReference>
<dbReference type="Pfam" id="PF00563">
    <property type="entry name" value="EAL"/>
    <property type="match status" value="1"/>
</dbReference>
<evidence type="ECO:0000313" key="3">
    <source>
        <dbReference type="Proteomes" id="UP000078431"/>
    </source>
</evidence>
<dbReference type="SMART" id="SM00052">
    <property type="entry name" value="EAL"/>
    <property type="match status" value="1"/>
</dbReference>
<dbReference type="Gene3D" id="3.20.20.450">
    <property type="entry name" value="EAL domain"/>
    <property type="match status" value="1"/>
</dbReference>
<dbReference type="InterPro" id="IPR035919">
    <property type="entry name" value="EAL_sf"/>
</dbReference>
<dbReference type="InterPro" id="IPR001633">
    <property type="entry name" value="EAL_dom"/>
</dbReference>
<dbReference type="Proteomes" id="UP000078431">
    <property type="component" value="Unassembled WGS sequence"/>
</dbReference>
<sequence length="287" mass="32707">MLQPYLWAMNKINVTAKSMVDVMNKPVKKHRLKNFTAMKICPHIQPIMCSATQRLIGAEVLLRFNDGSGNYFPPNSRIEELETAPLTNLFTVKLIEEIHTFFLPLRSKLPEGFFFTFNLCAKQITQPALRHAIYTFSDSFNMLLEISESSFEAMEDNTLDIIQDMMNEGIQFAIDEFGTSSSSLKYLENMEFCLLKLNRDLTLVHQGELVYKKTLDGLSGLAFMLDMQLAAEGVQSENQAQLLLERGVHMLQGRHYSPPLTMKYFMQTMYPEEYGNGNAGDKSGQIL</sequence>
<feature type="domain" description="EAL" evidence="1">
    <location>
        <begin position="24"/>
        <end position="273"/>
    </location>
</feature>
<dbReference type="InterPro" id="IPR050706">
    <property type="entry name" value="Cyclic-di-GMP_PDE-like"/>
</dbReference>
<dbReference type="PROSITE" id="PS50883">
    <property type="entry name" value="EAL"/>
    <property type="match status" value="1"/>
</dbReference>
<name>A0AA91EJU8_9GAMM</name>
<dbReference type="PANTHER" id="PTHR33121:SF79">
    <property type="entry name" value="CYCLIC DI-GMP PHOSPHODIESTERASE PDED-RELATED"/>
    <property type="match status" value="1"/>
</dbReference>
<dbReference type="PANTHER" id="PTHR33121">
    <property type="entry name" value="CYCLIC DI-GMP PHOSPHODIESTERASE PDEF"/>
    <property type="match status" value="1"/>
</dbReference>
<proteinExistence type="predicted"/>
<dbReference type="RefSeq" id="WP_061555191.1">
    <property type="nucleotide sequence ID" value="NZ_LXEX01000028.1"/>
</dbReference>
<dbReference type="SUPFAM" id="SSF141868">
    <property type="entry name" value="EAL domain-like"/>
    <property type="match status" value="1"/>
</dbReference>
<reference evidence="2 3" key="1">
    <citation type="submission" date="2016-04" db="EMBL/GenBank/DDBJ databases">
        <title>ATOL: Assembling a taxonomically balanced genome-scale reconstruction of the evolutionary history of the Enterobacteriaceae.</title>
        <authorList>
            <person name="Plunkett G.III."/>
            <person name="Neeno-Eckwall E.C."/>
            <person name="Glasner J.D."/>
            <person name="Perna N.T."/>
        </authorList>
    </citation>
    <scope>NUCLEOTIDE SEQUENCE [LARGE SCALE GENOMIC DNA]</scope>
    <source>
        <strain evidence="2 3">ATCC 12841</strain>
    </source>
</reference>
<comment type="caution">
    <text evidence="2">The sequence shown here is derived from an EMBL/GenBank/DDBJ whole genome shotgun (WGS) entry which is preliminary data.</text>
</comment>
<evidence type="ECO:0000259" key="1">
    <source>
        <dbReference type="PROSITE" id="PS50883"/>
    </source>
</evidence>
<accession>A0AA91EJU8</accession>
<protein>
    <submittedName>
        <fullName evidence="2">Rtn family protein</fullName>
    </submittedName>
</protein>
<keyword evidence="3" id="KW-1185">Reference proteome</keyword>
<dbReference type="AlphaFoldDB" id="A0AA91EJU8"/>
<dbReference type="EMBL" id="LXEX01000028">
    <property type="protein sequence ID" value="OAT59367.1"/>
    <property type="molecule type" value="Genomic_DNA"/>
</dbReference>
<evidence type="ECO:0000313" key="2">
    <source>
        <dbReference type="EMBL" id="OAT59367.1"/>
    </source>
</evidence>
<gene>
    <name evidence="2" type="ORF">M993_01920</name>
</gene>
<dbReference type="CDD" id="cd01948">
    <property type="entry name" value="EAL"/>
    <property type="match status" value="1"/>
</dbReference>
<organism evidence="2 3">
    <name type="scientific">Obesumbacterium proteus ATCC 12841</name>
    <dbReference type="NCBI Taxonomy" id="1354268"/>
    <lineage>
        <taxon>Bacteria</taxon>
        <taxon>Pseudomonadati</taxon>
        <taxon>Pseudomonadota</taxon>
        <taxon>Gammaproteobacteria</taxon>
        <taxon>Enterobacterales</taxon>
        <taxon>Hafniaceae</taxon>
        <taxon>Obesumbacterium</taxon>
    </lineage>
</organism>